<organism evidence="2 3">
    <name type="scientific">Vibrio aestuarianus</name>
    <dbReference type="NCBI Taxonomy" id="28171"/>
    <lineage>
        <taxon>Bacteria</taxon>
        <taxon>Pseudomonadati</taxon>
        <taxon>Pseudomonadota</taxon>
        <taxon>Gammaproteobacteria</taxon>
        <taxon>Vibrionales</taxon>
        <taxon>Vibrionaceae</taxon>
        <taxon>Vibrio</taxon>
    </lineage>
</organism>
<keyword evidence="1" id="KW-1133">Transmembrane helix</keyword>
<name>A0ABN8TQ05_9VIBR</name>
<dbReference type="EMBL" id="CALYLK010000007">
    <property type="protein sequence ID" value="CAH8203485.1"/>
    <property type="molecule type" value="Genomic_DNA"/>
</dbReference>
<comment type="caution">
    <text evidence="2">The sequence shown here is derived from an EMBL/GenBank/DDBJ whole genome shotgun (WGS) entry which is preliminary data.</text>
</comment>
<keyword evidence="1" id="KW-0472">Membrane</keyword>
<evidence type="ECO:0000313" key="3">
    <source>
        <dbReference type="Proteomes" id="UP001152658"/>
    </source>
</evidence>
<dbReference type="RefSeq" id="WP_168787123.1">
    <property type="nucleotide sequence ID" value="NZ_CALYLF010000048.1"/>
</dbReference>
<keyword evidence="1" id="KW-0812">Transmembrane</keyword>
<sequence length="219" mass="24956">MFNHVKMNKIGADVAISEIPKIVVEIPSTTDWFSIGSIALTALIVVGTTIMTIRNLTKTIKLQEELADKNSNTELEKSRREQLASNRQVWINNLRDYVSDFIAAVCRVDDFTKTSDTKLKIFQKQSSDIQIQSMMSMYESTDHWLAQALSLKAKINLHLNPLEQESKELLELLNSAYQLAESSELENEHGRVLGTLIGNIESKTQTILKTEWERVKRME</sequence>
<protein>
    <submittedName>
        <fullName evidence="2">Uncharacterized protein</fullName>
    </submittedName>
</protein>
<reference evidence="2" key="1">
    <citation type="submission" date="2022-06" db="EMBL/GenBank/DDBJ databases">
        <authorList>
            <person name="Goudenege D."/>
            <person name="Le Roux F."/>
        </authorList>
    </citation>
    <scope>NUCLEOTIDE SEQUENCE</scope>
    <source>
        <strain evidence="2">12-063</strain>
    </source>
</reference>
<gene>
    <name evidence="2" type="ORF">VAE063_1060013</name>
</gene>
<dbReference type="Proteomes" id="UP001152658">
    <property type="component" value="Unassembled WGS sequence"/>
</dbReference>
<evidence type="ECO:0000313" key="2">
    <source>
        <dbReference type="EMBL" id="CAH8203485.1"/>
    </source>
</evidence>
<feature type="transmembrane region" description="Helical" evidence="1">
    <location>
        <begin position="32"/>
        <end position="53"/>
    </location>
</feature>
<keyword evidence="3" id="KW-1185">Reference proteome</keyword>
<evidence type="ECO:0000256" key="1">
    <source>
        <dbReference type="SAM" id="Phobius"/>
    </source>
</evidence>
<proteinExistence type="predicted"/>
<accession>A0ABN8TQ05</accession>